<protein>
    <submittedName>
        <fullName evidence="8">Uncharacterized protein</fullName>
    </submittedName>
</protein>
<keyword evidence="4 7" id="KW-0472">Membrane</keyword>
<evidence type="ECO:0000313" key="8">
    <source>
        <dbReference type="EMBL" id="CDO70897.1"/>
    </source>
</evidence>
<evidence type="ECO:0000256" key="1">
    <source>
        <dbReference type="ARBA" id="ARBA00004370"/>
    </source>
</evidence>
<dbReference type="InterPro" id="IPR009598">
    <property type="entry name" value="BCALP"/>
</dbReference>
<evidence type="ECO:0000256" key="2">
    <source>
        <dbReference type="ARBA" id="ARBA00022692"/>
    </source>
</evidence>
<dbReference type="HOGENOM" id="CLU_095052_0_0_1"/>
<sequence length="256" mass="29477">MWCTRWYLPLLLLPFPIAPPFYLLLWIFSISLHARPCFYCMALLSTMYVSLCYWPPVPIDTPLIRPWSENVTTFADAVLSRMPDLPPEKVPRMMPIEEHCWCHVSGGLFSPINLTKWEESSVNRVVEVLEKHHADLRELERRAQCEAEAAETKGNVTSCAEQFPTPAPHPRRRKKMSIMKFLDLLGLVPPHSKGVNSSDETSHAKQREVVAADSTSTSQEHVQEPPIKLPWFRRDYDLRRFGFAMVLDFGWPSSQS</sequence>
<feature type="transmembrane region" description="Helical" evidence="7">
    <location>
        <begin position="6"/>
        <end position="25"/>
    </location>
</feature>
<evidence type="ECO:0000256" key="3">
    <source>
        <dbReference type="ARBA" id="ARBA00022989"/>
    </source>
</evidence>
<organism evidence="8 9">
    <name type="scientific">Pycnoporus cinnabarinus</name>
    <name type="common">Cinnabar-red polypore</name>
    <name type="synonym">Trametes cinnabarina</name>
    <dbReference type="NCBI Taxonomy" id="5643"/>
    <lineage>
        <taxon>Eukaryota</taxon>
        <taxon>Fungi</taxon>
        <taxon>Dikarya</taxon>
        <taxon>Basidiomycota</taxon>
        <taxon>Agaricomycotina</taxon>
        <taxon>Agaricomycetes</taxon>
        <taxon>Polyporales</taxon>
        <taxon>Polyporaceae</taxon>
        <taxon>Trametes</taxon>
    </lineage>
</organism>
<dbReference type="SMART" id="SM01396">
    <property type="entry name" value="BC10"/>
    <property type="match status" value="1"/>
</dbReference>
<comment type="caution">
    <text evidence="8">The sequence shown here is derived from an EMBL/GenBank/DDBJ whole genome shotgun (WGS) entry which is preliminary data.</text>
</comment>
<dbReference type="AlphaFoldDB" id="A0A060S8T7"/>
<keyword evidence="9" id="KW-1185">Reference proteome</keyword>
<keyword evidence="2 7" id="KW-0812">Transmembrane</keyword>
<evidence type="ECO:0000256" key="6">
    <source>
        <dbReference type="SAM" id="MobiDB-lite"/>
    </source>
</evidence>
<dbReference type="PANTHER" id="PTHR13259">
    <property type="entry name" value="BLADDER CANCER 10 KD PROTEIN HOMOLOG"/>
    <property type="match status" value="1"/>
</dbReference>
<dbReference type="EMBL" id="CCBP010000095">
    <property type="protein sequence ID" value="CDO70897.1"/>
    <property type="molecule type" value="Genomic_DNA"/>
</dbReference>
<dbReference type="PANTHER" id="PTHR13259:SF1">
    <property type="entry name" value="BLADDER CANCER-ASSOCIATED PROTEIN"/>
    <property type="match status" value="1"/>
</dbReference>
<feature type="coiled-coil region" evidence="5">
    <location>
        <begin position="122"/>
        <end position="153"/>
    </location>
</feature>
<evidence type="ECO:0000256" key="7">
    <source>
        <dbReference type="SAM" id="Phobius"/>
    </source>
</evidence>
<dbReference type="Proteomes" id="UP000029665">
    <property type="component" value="Unassembled WGS sequence"/>
</dbReference>
<name>A0A060S8T7_PYCCI</name>
<evidence type="ECO:0000256" key="4">
    <source>
        <dbReference type="ARBA" id="ARBA00023136"/>
    </source>
</evidence>
<evidence type="ECO:0000313" key="9">
    <source>
        <dbReference type="Proteomes" id="UP000029665"/>
    </source>
</evidence>
<dbReference type="OrthoDB" id="5563033at2759"/>
<proteinExistence type="predicted"/>
<evidence type="ECO:0000256" key="5">
    <source>
        <dbReference type="SAM" id="Coils"/>
    </source>
</evidence>
<gene>
    <name evidence="8" type="ORF">BN946_scf184829.g5</name>
</gene>
<dbReference type="OMA" id="WSENVTT"/>
<dbReference type="GO" id="GO:0016020">
    <property type="term" value="C:membrane"/>
    <property type="evidence" value="ECO:0007669"/>
    <property type="project" value="UniProtKB-SubCell"/>
</dbReference>
<keyword evidence="3 7" id="KW-1133">Transmembrane helix</keyword>
<keyword evidence="5" id="KW-0175">Coiled coil</keyword>
<comment type="subcellular location">
    <subcellularLocation>
        <location evidence="1">Membrane</location>
    </subcellularLocation>
</comment>
<reference evidence="8" key="1">
    <citation type="submission" date="2014-01" db="EMBL/GenBank/DDBJ databases">
        <title>The genome of the white-rot fungus Pycnoporus cinnabarinus: a basidiomycete model with a versatile arsenal for lignocellulosic biomass breakdown.</title>
        <authorList>
            <person name="Levasseur A."/>
            <person name="Lomascolo A."/>
            <person name="Ruiz-Duenas F.J."/>
            <person name="Uzan E."/>
            <person name="Piumi F."/>
            <person name="Kues U."/>
            <person name="Ram A.F.J."/>
            <person name="Murat C."/>
            <person name="Haon M."/>
            <person name="Benoit I."/>
            <person name="Arfi Y."/>
            <person name="Chevret D."/>
            <person name="Drula E."/>
            <person name="Kwon M.J."/>
            <person name="Gouret P."/>
            <person name="Lesage-Meessen L."/>
            <person name="Lombard V."/>
            <person name="Mariette J."/>
            <person name="Noirot C."/>
            <person name="Park J."/>
            <person name="Patyshakuliyeva A."/>
            <person name="Wieneger R.A.B."/>
            <person name="Wosten H.A.B."/>
            <person name="Martin F."/>
            <person name="Coutinho P.M."/>
            <person name="de Vries R."/>
            <person name="Martinez A.T."/>
            <person name="Klopp C."/>
            <person name="Pontarotti P."/>
            <person name="Henrissat B."/>
            <person name="Record E."/>
        </authorList>
    </citation>
    <scope>NUCLEOTIDE SEQUENCE [LARGE SCALE GENOMIC DNA]</scope>
    <source>
        <strain evidence="8">BRFM137</strain>
    </source>
</reference>
<accession>A0A060S8T7</accession>
<feature type="compositionally biased region" description="Basic and acidic residues" evidence="6">
    <location>
        <begin position="200"/>
        <end position="210"/>
    </location>
</feature>
<feature type="region of interest" description="Disordered" evidence="6">
    <location>
        <begin position="192"/>
        <end position="223"/>
    </location>
</feature>